<feature type="domain" description="Major facilitator superfamily (MFS) profile" evidence="9">
    <location>
        <begin position="13"/>
        <end position="496"/>
    </location>
</feature>
<feature type="transmembrane region" description="Helical" evidence="8">
    <location>
        <begin position="303"/>
        <end position="325"/>
    </location>
</feature>
<dbReference type="Gene3D" id="1.20.1250.20">
    <property type="entry name" value="MFS general substrate transporter like domains"/>
    <property type="match status" value="1"/>
</dbReference>
<dbReference type="GO" id="GO:0022857">
    <property type="term" value="F:transmembrane transporter activity"/>
    <property type="evidence" value="ECO:0007669"/>
    <property type="project" value="InterPro"/>
</dbReference>
<proteinExistence type="inferred from homology"/>
<reference evidence="10 11" key="1">
    <citation type="submission" date="2019-08" db="EMBL/GenBank/DDBJ databases">
        <title>In-depth cultivation of the pig gut microbiome towards novel bacterial diversity and tailored functional studies.</title>
        <authorList>
            <person name="Wylensek D."/>
            <person name="Hitch T.C.A."/>
            <person name="Clavel T."/>
        </authorList>
    </citation>
    <scope>NUCLEOTIDE SEQUENCE [LARGE SCALE GENOMIC DNA]</scope>
    <source>
        <strain evidence="10 11">WB03_NA08</strain>
    </source>
</reference>
<keyword evidence="3" id="KW-0813">Transport</keyword>
<evidence type="ECO:0000313" key="11">
    <source>
        <dbReference type="Proteomes" id="UP000470875"/>
    </source>
</evidence>
<feature type="transmembrane region" description="Helical" evidence="8">
    <location>
        <begin position="362"/>
        <end position="384"/>
    </location>
</feature>
<feature type="transmembrane region" description="Helical" evidence="8">
    <location>
        <begin position="271"/>
        <end position="291"/>
    </location>
</feature>
<dbReference type="PANTHER" id="PTHR23501">
    <property type="entry name" value="MAJOR FACILITATOR SUPERFAMILY"/>
    <property type="match status" value="1"/>
</dbReference>
<dbReference type="EMBL" id="VULO01000014">
    <property type="protein sequence ID" value="MSS85249.1"/>
    <property type="molecule type" value="Genomic_DNA"/>
</dbReference>
<comment type="subcellular location">
    <subcellularLocation>
        <location evidence="1">Cell membrane</location>
        <topology evidence="1">Multi-pass membrane protein</topology>
    </subcellularLocation>
</comment>
<dbReference type="InterPro" id="IPR020846">
    <property type="entry name" value="MFS_dom"/>
</dbReference>
<evidence type="ECO:0000256" key="7">
    <source>
        <dbReference type="ARBA" id="ARBA00023136"/>
    </source>
</evidence>
<keyword evidence="7 8" id="KW-0472">Membrane</keyword>
<dbReference type="GO" id="GO:0005886">
    <property type="term" value="C:plasma membrane"/>
    <property type="evidence" value="ECO:0007669"/>
    <property type="project" value="UniProtKB-SubCell"/>
</dbReference>
<evidence type="ECO:0000256" key="2">
    <source>
        <dbReference type="ARBA" id="ARBA00007520"/>
    </source>
</evidence>
<evidence type="ECO:0000256" key="1">
    <source>
        <dbReference type="ARBA" id="ARBA00004651"/>
    </source>
</evidence>
<dbReference type="SUPFAM" id="SSF103473">
    <property type="entry name" value="MFS general substrate transporter"/>
    <property type="match status" value="1"/>
</dbReference>
<dbReference type="InterPro" id="IPR011701">
    <property type="entry name" value="MFS"/>
</dbReference>
<evidence type="ECO:0000256" key="3">
    <source>
        <dbReference type="ARBA" id="ARBA00022448"/>
    </source>
</evidence>
<feature type="transmembrane region" description="Helical" evidence="8">
    <location>
        <begin position="48"/>
        <end position="66"/>
    </location>
</feature>
<evidence type="ECO:0000313" key="10">
    <source>
        <dbReference type="EMBL" id="MSS85249.1"/>
    </source>
</evidence>
<dbReference type="Gene3D" id="1.20.1720.10">
    <property type="entry name" value="Multidrug resistance protein D"/>
    <property type="match status" value="1"/>
</dbReference>
<feature type="transmembrane region" description="Helical" evidence="8">
    <location>
        <begin position="12"/>
        <end position="36"/>
    </location>
</feature>
<keyword evidence="11" id="KW-1185">Reference proteome</keyword>
<sequence>MTGKSRKREVLRILWGLLLALFVSNLSVTIVGNALPQIMAALDGSETQYTWIVTAVLLASTAATPIAGKLGDLFNKKALLLAAIGLFSLGSLLSGMVPNASWLIASRVLQGIGMGAQMALVQTVIASIVTPRERGQYNGYLGATMAVATVSGPLLGGLIVSTPWLGWRWTFWLSVPFSLIAIVVLWRYLKIPKSARLKPHIDYWGSALITAGVSLLLIWISCGGKIFPWVSPLGIGMPVAALLVLAIFVWVELHDPEPVVPLRLLTQRTPLLAVLASIGIGTALNAPPVFFGQYFQIAQGYSPALSGIIMVPLMLAMFLSSTISGQLVSHIGRWKRFVVTGLVAMSGGLIMMIWVGSVTPLWYIWIAMVLIGFGQGSSMQNLVLAVQNGVPLRDVGASTAMVTFFRSLGGAIGVQVAGIIYTISTEAHMESKVLAAGMPVSMVPDTDSLDITKMEPALQAIVRSAYGDAMGDIFMGIAVLGVLSLIAALFLPGSSLRDTLDLLPENDT</sequence>
<dbReference type="PRINTS" id="PR01036">
    <property type="entry name" value="TCRTETB"/>
</dbReference>
<dbReference type="FunFam" id="1.20.1720.10:FF:000004">
    <property type="entry name" value="EmrB/QacA family drug resistance transporter"/>
    <property type="match status" value="1"/>
</dbReference>
<evidence type="ECO:0000256" key="4">
    <source>
        <dbReference type="ARBA" id="ARBA00022475"/>
    </source>
</evidence>
<name>A0A6N7VTZ5_9ACTO</name>
<feature type="transmembrane region" description="Helical" evidence="8">
    <location>
        <begin position="337"/>
        <end position="356"/>
    </location>
</feature>
<dbReference type="Proteomes" id="UP000470875">
    <property type="component" value="Unassembled WGS sequence"/>
</dbReference>
<dbReference type="RefSeq" id="WP_154546336.1">
    <property type="nucleotide sequence ID" value="NZ_VULO01000014.1"/>
</dbReference>
<evidence type="ECO:0000259" key="9">
    <source>
        <dbReference type="PROSITE" id="PS50850"/>
    </source>
</evidence>
<evidence type="ECO:0000256" key="8">
    <source>
        <dbReference type="SAM" id="Phobius"/>
    </source>
</evidence>
<gene>
    <name evidence="10" type="ORF">FYJ24_10880</name>
</gene>
<feature type="transmembrane region" description="Helical" evidence="8">
    <location>
        <begin position="404"/>
        <end position="424"/>
    </location>
</feature>
<keyword evidence="6 8" id="KW-1133">Transmembrane helix</keyword>
<evidence type="ECO:0000256" key="6">
    <source>
        <dbReference type="ARBA" id="ARBA00022989"/>
    </source>
</evidence>
<accession>A0A6N7VTZ5</accession>
<feature type="transmembrane region" description="Helical" evidence="8">
    <location>
        <begin position="109"/>
        <end position="129"/>
    </location>
</feature>
<comment type="caution">
    <text evidence="10">The sequence shown here is derived from an EMBL/GenBank/DDBJ whole genome shotgun (WGS) entry which is preliminary data.</text>
</comment>
<feature type="transmembrane region" description="Helical" evidence="8">
    <location>
        <begin position="201"/>
        <end position="220"/>
    </location>
</feature>
<comment type="similarity">
    <text evidence="2">Belongs to the major facilitator superfamily. TCR/Tet family.</text>
</comment>
<protein>
    <submittedName>
        <fullName evidence="10">MFS transporter</fullName>
    </submittedName>
</protein>
<feature type="transmembrane region" description="Helical" evidence="8">
    <location>
        <begin position="78"/>
        <end position="97"/>
    </location>
</feature>
<feature type="transmembrane region" description="Helical" evidence="8">
    <location>
        <begin position="141"/>
        <end position="165"/>
    </location>
</feature>
<dbReference type="PANTHER" id="PTHR23501:SF197">
    <property type="entry name" value="COMD"/>
    <property type="match status" value="1"/>
</dbReference>
<feature type="transmembrane region" description="Helical" evidence="8">
    <location>
        <begin position="171"/>
        <end position="189"/>
    </location>
</feature>
<keyword evidence="5 8" id="KW-0812">Transmembrane</keyword>
<dbReference type="PROSITE" id="PS50850">
    <property type="entry name" value="MFS"/>
    <property type="match status" value="1"/>
</dbReference>
<dbReference type="Pfam" id="PF07690">
    <property type="entry name" value="MFS_1"/>
    <property type="match status" value="1"/>
</dbReference>
<dbReference type="InterPro" id="IPR036259">
    <property type="entry name" value="MFS_trans_sf"/>
</dbReference>
<feature type="transmembrane region" description="Helical" evidence="8">
    <location>
        <begin position="473"/>
        <end position="491"/>
    </location>
</feature>
<keyword evidence="4" id="KW-1003">Cell membrane</keyword>
<feature type="transmembrane region" description="Helical" evidence="8">
    <location>
        <begin position="226"/>
        <end position="251"/>
    </location>
</feature>
<dbReference type="AlphaFoldDB" id="A0A6N7VTZ5"/>
<organism evidence="10 11">
    <name type="scientific">Scrofimicrobium canadense</name>
    <dbReference type="NCBI Taxonomy" id="2652290"/>
    <lineage>
        <taxon>Bacteria</taxon>
        <taxon>Bacillati</taxon>
        <taxon>Actinomycetota</taxon>
        <taxon>Actinomycetes</taxon>
        <taxon>Actinomycetales</taxon>
        <taxon>Actinomycetaceae</taxon>
        <taxon>Scrofimicrobium</taxon>
    </lineage>
</organism>
<evidence type="ECO:0000256" key="5">
    <source>
        <dbReference type="ARBA" id="ARBA00022692"/>
    </source>
</evidence>